<sequence length="152" mass="16647">MADFQPSQPPIIAPQNDGSGVAPEAPREAPEPAPITEQEVGEYREQDRFLPIANVARIMKSAVPGTAKISKEAKECVQECVSEYISFITSEAAEKCQMEKRKTIGGEDILYAMITLGFDNYAEVLKIHLAKLRQHQTAIAGSSREAANEARD</sequence>
<dbReference type="GO" id="GO:0046982">
    <property type="term" value="F:protein heterodimerization activity"/>
    <property type="evidence" value="ECO:0007669"/>
    <property type="project" value="InterPro"/>
</dbReference>
<dbReference type="GO" id="GO:0000978">
    <property type="term" value="F:RNA polymerase II cis-regulatory region sequence-specific DNA binding"/>
    <property type="evidence" value="ECO:0007669"/>
    <property type="project" value="TreeGrafter"/>
</dbReference>
<evidence type="ECO:0000256" key="3">
    <source>
        <dbReference type="ARBA" id="ARBA00023125"/>
    </source>
</evidence>
<dbReference type="GO" id="GO:0001228">
    <property type="term" value="F:DNA-binding transcription activator activity, RNA polymerase II-specific"/>
    <property type="evidence" value="ECO:0007669"/>
    <property type="project" value="InterPro"/>
</dbReference>
<dbReference type="Proteomes" id="UP001385951">
    <property type="component" value="Unassembled WGS sequence"/>
</dbReference>
<comment type="caution">
    <text evidence="7">The sequence shown here is derived from an EMBL/GenBank/DDBJ whole genome shotgun (WGS) entry which is preliminary data.</text>
</comment>
<name>A0AAW0G022_9APHY</name>
<dbReference type="InterPro" id="IPR009072">
    <property type="entry name" value="Histone-fold"/>
</dbReference>
<proteinExistence type="inferred from homology"/>
<dbReference type="EMBL" id="JASBNA010000022">
    <property type="protein sequence ID" value="KAK7685049.1"/>
    <property type="molecule type" value="Genomic_DNA"/>
</dbReference>
<dbReference type="AlphaFoldDB" id="A0AAW0G022"/>
<dbReference type="CDD" id="cd22907">
    <property type="entry name" value="HFD_NFYB"/>
    <property type="match status" value="1"/>
</dbReference>
<dbReference type="GO" id="GO:0016602">
    <property type="term" value="C:CCAAT-binding factor complex"/>
    <property type="evidence" value="ECO:0007669"/>
    <property type="project" value="InterPro"/>
</dbReference>
<dbReference type="Pfam" id="PF00808">
    <property type="entry name" value="CBFD_NFYB_HMF"/>
    <property type="match status" value="1"/>
</dbReference>
<keyword evidence="8" id="KW-1185">Reference proteome</keyword>
<reference evidence="7 8" key="1">
    <citation type="submission" date="2022-09" db="EMBL/GenBank/DDBJ databases">
        <authorList>
            <person name="Palmer J.M."/>
        </authorList>
    </citation>
    <scope>NUCLEOTIDE SEQUENCE [LARGE SCALE GENOMIC DNA]</scope>
    <source>
        <strain evidence="7 8">DSM 7382</strain>
    </source>
</reference>
<evidence type="ECO:0000256" key="4">
    <source>
        <dbReference type="ARBA" id="ARBA00023163"/>
    </source>
</evidence>
<dbReference type="InterPro" id="IPR027113">
    <property type="entry name" value="Transc_fact_NFYB/HAP3"/>
</dbReference>
<feature type="region of interest" description="Disordered" evidence="5">
    <location>
        <begin position="1"/>
        <end position="41"/>
    </location>
</feature>
<evidence type="ECO:0000313" key="8">
    <source>
        <dbReference type="Proteomes" id="UP001385951"/>
    </source>
</evidence>
<evidence type="ECO:0000256" key="2">
    <source>
        <dbReference type="ARBA" id="ARBA00023015"/>
    </source>
</evidence>
<comment type="similarity">
    <text evidence="1">Belongs to the NFYB/HAP3 subunit family.</text>
</comment>
<keyword evidence="3" id="KW-0238">DNA-binding</keyword>
<evidence type="ECO:0000256" key="5">
    <source>
        <dbReference type="SAM" id="MobiDB-lite"/>
    </source>
</evidence>
<dbReference type="SUPFAM" id="SSF47113">
    <property type="entry name" value="Histone-fold"/>
    <property type="match status" value="1"/>
</dbReference>
<evidence type="ECO:0000259" key="6">
    <source>
        <dbReference type="Pfam" id="PF00808"/>
    </source>
</evidence>
<dbReference type="Gene3D" id="1.10.20.10">
    <property type="entry name" value="Histone, subunit A"/>
    <property type="match status" value="1"/>
</dbReference>
<gene>
    <name evidence="7" type="ORF">QCA50_011886</name>
</gene>
<evidence type="ECO:0000313" key="7">
    <source>
        <dbReference type="EMBL" id="KAK7685049.1"/>
    </source>
</evidence>
<dbReference type="PRINTS" id="PR00615">
    <property type="entry name" value="CCAATSUBUNTA"/>
</dbReference>
<feature type="domain" description="Transcription factor CBF/NF-Y/archaeal histone" evidence="6">
    <location>
        <begin position="49"/>
        <end position="113"/>
    </location>
</feature>
<evidence type="ECO:0000256" key="1">
    <source>
        <dbReference type="ARBA" id="ARBA00009053"/>
    </source>
</evidence>
<dbReference type="InterPro" id="IPR003958">
    <property type="entry name" value="CBFA_NFYB_domain"/>
</dbReference>
<protein>
    <recommendedName>
        <fullName evidence="6">Transcription factor CBF/NF-Y/archaeal histone domain-containing protein</fullName>
    </recommendedName>
</protein>
<keyword evidence="2" id="KW-0805">Transcription regulation</keyword>
<keyword evidence="4" id="KW-0804">Transcription</keyword>
<dbReference type="PANTHER" id="PTHR11064">
    <property type="entry name" value="CCAAT-BINDING TRANSCRIPTION FACTOR-RELATED"/>
    <property type="match status" value="1"/>
</dbReference>
<organism evidence="7 8">
    <name type="scientific">Cerrena zonata</name>
    <dbReference type="NCBI Taxonomy" id="2478898"/>
    <lineage>
        <taxon>Eukaryota</taxon>
        <taxon>Fungi</taxon>
        <taxon>Dikarya</taxon>
        <taxon>Basidiomycota</taxon>
        <taxon>Agaricomycotina</taxon>
        <taxon>Agaricomycetes</taxon>
        <taxon>Polyporales</taxon>
        <taxon>Cerrenaceae</taxon>
        <taxon>Cerrena</taxon>
    </lineage>
</organism>
<dbReference type="PANTHER" id="PTHR11064:SF9">
    <property type="entry name" value="NUCLEAR TRANSCRIPTION FACTOR Y SUBUNIT BETA"/>
    <property type="match status" value="1"/>
</dbReference>
<accession>A0AAW0G022</accession>